<sequence length="143" mass="16514">MTWAVIITTLVVCMIKVLMTCLPTGVVNWLIRKYEMHSKLNDENATITVNGKNMKGEEKIQFIHYFNEATVLEKYQIFSGYNEHLYLHPENGGTPIVINAKQGRKNIKISVYSYDDHVDVVKQYKKKIVAYSLRSDNLQNVLC</sequence>
<reference evidence="2 3" key="1">
    <citation type="journal article" date="2003" name="Int. J. Syst. Evol. Microbiol.">
        <title>Bacillus nealsonii sp. nov., isolated from a spacecraft-assembly facility, whose spores are gamma-radiation resistant.</title>
        <authorList>
            <person name="Venkateswaran K."/>
            <person name="Kempf M."/>
            <person name="Chen F."/>
            <person name="Satomi M."/>
            <person name="Nicholson W."/>
            <person name="Kern R."/>
        </authorList>
    </citation>
    <scope>NUCLEOTIDE SEQUENCE [LARGE SCALE GENOMIC DNA]</scope>
    <source>
        <strain evidence="2 3">FO-92</strain>
    </source>
</reference>
<evidence type="ECO:0008006" key="4">
    <source>
        <dbReference type="Google" id="ProtNLM"/>
    </source>
</evidence>
<comment type="caution">
    <text evidence="2">The sequence shown here is derived from an EMBL/GenBank/DDBJ whole genome shotgun (WGS) entry which is preliminary data.</text>
</comment>
<keyword evidence="1" id="KW-0812">Transmembrane</keyword>
<gene>
    <name evidence="2" type="ORF">CWS01_14975</name>
</gene>
<accession>A0A2N0Z0D7</accession>
<dbReference type="EMBL" id="PISE01000031">
    <property type="protein sequence ID" value="PKG22973.1"/>
    <property type="molecule type" value="Genomic_DNA"/>
</dbReference>
<proteinExistence type="predicted"/>
<dbReference type="AlphaFoldDB" id="A0A2N0Z0D7"/>
<protein>
    <recommendedName>
        <fullName evidence="4">YfmQ</fullName>
    </recommendedName>
</protein>
<dbReference type="RefSeq" id="WP_101177995.1">
    <property type="nucleotide sequence ID" value="NZ_PISE01000031.1"/>
</dbReference>
<dbReference type="Proteomes" id="UP000233375">
    <property type="component" value="Unassembled WGS sequence"/>
</dbReference>
<dbReference type="Pfam" id="PF10787">
    <property type="entry name" value="YfmQ"/>
    <property type="match status" value="1"/>
</dbReference>
<keyword evidence="1" id="KW-0472">Membrane</keyword>
<organism evidence="2 3">
    <name type="scientific">Niallia nealsonii</name>
    <dbReference type="NCBI Taxonomy" id="115979"/>
    <lineage>
        <taxon>Bacteria</taxon>
        <taxon>Bacillati</taxon>
        <taxon>Bacillota</taxon>
        <taxon>Bacilli</taxon>
        <taxon>Bacillales</taxon>
        <taxon>Bacillaceae</taxon>
        <taxon>Niallia</taxon>
    </lineage>
</organism>
<keyword evidence="1" id="KW-1133">Transmembrane helix</keyword>
<evidence type="ECO:0000313" key="2">
    <source>
        <dbReference type="EMBL" id="PKG22973.1"/>
    </source>
</evidence>
<name>A0A2N0Z0D7_9BACI</name>
<evidence type="ECO:0000313" key="3">
    <source>
        <dbReference type="Proteomes" id="UP000233375"/>
    </source>
</evidence>
<feature type="transmembrane region" description="Helical" evidence="1">
    <location>
        <begin position="6"/>
        <end position="31"/>
    </location>
</feature>
<keyword evidence="3" id="KW-1185">Reference proteome</keyword>
<dbReference type="InterPro" id="IPR019723">
    <property type="entry name" value="Uncharacterised_YfmQ"/>
</dbReference>
<evidence type="ECO:0000256" key="1">
    <source>
        <dbReference type="SAM" id="Phobius"/>
    </source>
</evidence>
<dbReference type="OrthoDB" id="2718899at2"/>